<evidence type="ECO:0000313" key="2">
    <source>
        <dbReference type="EMBL" id="SDG70946.1"/>
    </source>
</evidence>
<reference evidence="3" key="1">
    <citation type="submission" date="2016-10" db="EMBL/GenBank/DDBJ databases">
        <authorList>
            <person name="Varghese N."/>
            <person name="Submissions S."/>
        </authorList>
    </citation>
    <scope>NUCLEOTIDE SEQUENCE [LARGE SCALE GENOMIC DNA]</scope>
    <source>
        <strain evidence="3">DSM 8344</strain>
    </source>
</reference>
<sequence length="289" mass="33105">MQKNNLVIILIFLALLILTLLLYKSQDLKKAYKLKVEEGLGHGIEFETTLVSEIDVNHLPLPVQRYLNYVGVIGKEKVYNFRIHFTGQMKIDPKKDWLKINPEQYNFMDDLARIFYIKAKMYRIPILGLDSYKRSKGNMLIKLGGVFTVADASGPEMDIGEQVTLLNDMCLWAPATLIDPRIQWESIDSLTAKAIFNDNGRKVSAILYFNPSGALTNFVTEDRYMTIGKTYQKAQWSTPVKDYAEVNGSKLPTYGEGIWHLPEGDYCYAKFKLEQVDYNVKTIKPQPKV</sequence>
<protein>
    <submittedName>
        <fullName evidence="2">Uncharacterized protein</fullName>
    </submittedName>
</protein>
<evidence type="ECO:0000256" key="1">
    <source>
        <dbReference type="SAM" id="Phobius"/>
    </source>
</evidence>
<proteinExistence type="predicted"/>
<keyword evidence="1" id="KW-0812">Transmembrane</keyword>
<gene>
    <name evidence="2" type="ORF">SAMN05443529_105142</name>
</gene>
<keyword evidence="1" id="KW-1133">Transmembrane helix</keyword>
<dbReference type="AlphaFoldDB" id="A0A1G7WG69"/>
<keyword evidence="3" id="KW-1185">Reference proteome</keyword>
<name>A0A1G7WG69_9FIRM</name>
<dbReference type="RefSeq" id="WP_092331361.1">
    <property type="nucleotide sequence ID" value="NZ_FNCP01000005.1"/>
</dbReference>
<dbReference type="EMBL" id="FNCP01000005">
    <property type="protein sequence ID" value="SDG70946.1"/>
    <property type="molecule type" value="Genomic_DNA"/>
</dbReference>
<organism evidence="2 3">
    <name type="scientific">Desulfosporosinus hippei DSM 8344</name>
    <dbReference type="NCBI Taxonomy" id="1121419"/>
    <lineage>
        <taxon>Bacteria</taxon>
        <taxon>Bacillati</taxon>
        <taxon>Bacillota</taxon>
        <taxon>Clostridia</taxon>
        <taxon>Eubacteriales</taxon>
        <taxon>Desulfitobacteriaceae</taxon>
        <taxon>Desulfosporosinus</taxon>
    </lineage>
</organism>
<feature type="transmembrane region" description="Helical" evidence="1">
    <location>
        <begin position="6"/>
        <end position="23"/>
    </location>
</feature>
<accession>A0A1G7WG69</accession>
<dbReference type="Proteomes" id="UP000198656">
    <property type="component" value="Unassembled WGS sequence"/>
</dbReference>
<dbReference type="STRING" id="1121419.SAMN05443529_105142"/>
<keyword evidence="1" id="KW-0472">Membrane</keyword>
<evidence type="ECO:0000313" key="3">
    <source>
        <dbReference type="Proteomes" id="UP000198656"/>
    </source>
</evidence>
<dbReference type="Pfam" id="PF20181">
    <property type="entry name" value="DUF6544"/>
    <property type="match status" value="1"/>
</dbReference>
<dbReference type="InterPro" id="IPR046674">
    <property type="entry name" value="DUF6544"/>
</dbReference>
<dbReference type="OrthoDB" id="9786534at2"/>